<dbReference type="SUPFAM" id="SSF109854">
    <property type="entry name" value="DinB/YfiT-like putative metalloenzymes"/>
    <property type="match status" value="1"/>
</dbReference>
<sequence>MSAVLDHLRLMARNNAYANERLYDACCRLSQAEFEAERTGFFPSIRETLNHNWEVDRYYLDALKEEGQGLSVFDTPHLPSAASLKEAQQSADRDLIEFCDRISEADLERDIAQDRGKSGVFQESVANTLLHLFQHQIHHRGQVHAMLSGTSVAPPQLDEFFLKFDRHPAAQRFRETD</sequence>
<dbReference type="GO" id="GO:0046872">
    <property type="term" value="F:metal ion binding"/>
    <property type="evidence" value="ECO:0007669"/>
    <property type="project" value="UniProtKB-KW"/>
</dbReference>
<evidence type="ECO:0000256" key="3">
    <source>
        <dbReference type="PIRSR" id="PIRSR607837-1"/>
    </source>
</evidence>
<dbReference type="InterPro" id="IPR007837">
    <property type="entry name" value="DinB"/>
</dbReference>
<dbReference type="InterPro" id="IPR034660">
    <property type="entry name" value="DinB/YfiT-like"/>
</dbReference>
<accession>A0NLH6</accession>
<evidence type="ECO:0000256" key="2">
    <source>
        <dbReference type="ARBA" id="ARBA00022723"/>
    </source>
</evidence>
<dbReference type="AlphaFoldDB" id="A0NLH6"/>
<evidence type="ECO:0000256" key="1">
    <source>
        <dbReference type="ARBA" id="ARBA00008635"/>
    </source>
</evidence>
<evidence type="ECO:0000313" key="4">
    <source>
        <dbReference type="EMBL" id="EAV45921.1"/>
    </source>
</evidence>
<organism evidence="4 5">
    <name type="scientific">Roseibium aggregatum (strain ATCC 25650 / DSM 13394 / JCM 20685 / NBRC 16684 / NCIMB 2208 / IAM 12614 / B1)</name>
    <name type="common">Stappia aggregata</name>
    <dbReference type="NCBI Taxonomy" id="384765"/>
    <lineage>
        <taxon>Bacteria</taxon>
        <taxon>Pseudomonadati</taxon>
        <taxon>Pseudomonadota</taxon>
        <taxon>Alphaproteobacteria</taxon>
        <taxon>Hyphomicrobiales</taxon>
        <taxon>Stappiaceae</taxon>
        <taxon>Roseibium</taxon>
    </lineage>
</organism>
<dbReference type="PANTHER" id="PTHR37302:SF3">
    <property type="entry name" value="DAMAGE-INDUCIBLE PROTEIN DINB"/>
    <property type="match status" value="1"/>
</dbReference>
<dbReference type="EMBL" id="AAUW01000001">
    <property type="protein sequence ID" value="EAV45921.1"/>
    <property type="molecule type" value="Genomic_DNA"/>
</dbReference>
<feature type="binding site" evidence="3">
    <location>
        <position position="139"/>
    </location>
    <ligand>
        <name>a divalent metal cation</name>
        <dbReference type="ChEBI" id="CHEBI:60240"/>
    </ligand>
</feature>
<dbReference type="GeneID" id="68844479"/>
<dbReference type="PANTHER" id="PTHR37302">
    <property type="entry name" value="SLR1116 PROTEIN"/>
    <property type="match status" value="1"/>
</dbReference>
<reference evidence="4 5" key="1">
    <citation type="submission" date="2006-05" db="EMBL/GenBank/DDBJ databases">
        <authorList>
            <person name="King G."/>
            <person name="Ferriera S."/>
            <person name="Johnson J."/>
            <person name="Kravitz S."/>
            <person name="Beeson K."/>
            <person name="Sutton G."/>
            <person name="Rogers Y.-H."/>
            <person name="Friedman R."/>
            <person name="Frazier M."/>
            <person name="Venter J.C."/>
        </authorList>
    </citation>
    <scope>NUCLEOTIDE SEQUENCE [LARGE SCALE GENOMIC DNA]</scope>
    <source>
        <strain evidence="5">ATCC 25650 / DSM 13394 / JCM 20685 / NBRC 16684 / NCIMB 2208 / IAM 12614 / B1</strain>
    </source>
</reference>
<feature type="binding site" evidence="3">
    <location>
        <position position="51"/>
    </location>
    <ligand>
        <name>a divalent metal cation</name>
        <dbReference type="ChEBI" id="CHEBI:60240"/>
    </ligand>
</feature>
<dbReference type="RefSeq" id="WP_006931093.1">
    <property type="nucleotide sequence ID" value="NZ_AAUW01000001.1"/>
</dbReference>
<comment type="caution">
    <text evidence="4">The sequence shown here is derived from an EMBL/GenBank/DDBJ whole genome shotgun (WGS) entry which is preliminary data.</text>
</comment>
<dbReference type="Pfam" id="PF05163">
    <property type="entry name" value="DinB"/>
    <property type="match status" value="1"/>
</dbReference>
<feature type="binding site" evidence="3">
    <location>
        <position position="135"/>
    </location>
    <ligand>
        <name>a divalent metal cation</name>
        <dbReference type="ChEBI" id="CHEBI:60240"/>
    </ligand>
</feature>
<proteinExistence type="inferred from homology"/>
<dbReference type="eggNOG" id="COG2318">
    <property type="taxonomic scope" value="Bacteria"/>
</dbReference>
<dbReference type="Proteomes" id="UP000004848">
    <property type="component" value="Unassembled WGS sequence"/>
</dbReference>
<name>A0NLH6_ROSAI</name>
<comment type="similarity">
    <text evidence="1">Belongs to the DinB family.</text>
</comment>
<keyword evidence="2 3" id="KW-0479">Metal-binding</keyword>
<protein>
    <submittedName>
        <fullName evidence="4">Nuclease inhibitor</fullName>
    </submittedName>
</protein>
<evidence type="ECO:0000313" key="5">
    <source>
        <dbReference type="Proteomes" id="UP000004848"/>
    </source>
</evidence>
<dbReference type="OrthoDB" id="9807509at2"/>
<gene>
    <name evidence="4" type="ORF">SIAM614_08843</name>
</gene>
<dbReference type="Gene3D" id="1.20.120.450">
    <property type="entry name" value="dinb family like domain"/>
    <property type="match status" value="1"/>
</dbReference>